<reference evidence="1 2" key="1">
    <citation type="submission" date="2018-08" db="EMBL/GenBank/DDBJ databases">
        <authorList>
            <person name="King R.A."/>
            <person name="Ngong N.B."/>
            <person name="Xu E.M."/>
            <person name="Austin H.D."/>
            <person name="Shervin T.J."/>
            <person name="Anderson J.K."/>
            <person name="Watkins T.N."/>
            <person name="Gaffney B.L."/>
            <person name="Staples A.K."/>
            <person name="Rinehart C.A."/>
            <person name="Rowland N.S."/>
            <person name="Garlena R.A."/>
            <person name="Russell D.A."/>
            <person name="Pope W.H."/>
            <person name="Jacobs-Sera D."/>
            <person name="Hendrix R.W."/>
            <person name="Hatfull G.F."/>
        </authorList>
    </citation>
    <scope>NUCLEOTIDE SEQUENCE [LARGE SCALE GENOMIC DNA]</scope>
</reference>
<dbReference type="KEGG" id="vg:55005279"/>
<accession>A0A386KEB4</accession>
<gene>
    <name evidence="1" type="primary">45</name>
    <name evidence="1" type="ORF">SEA_GETALONG_45</name>
</gene>
<dbReference type="EMBL" id="MH779504">
    <property type="protein sequence ID" value="AYD83905.1"/>
    <property type="molecule type" value="Genomic_DNA"/>
</dbReference>
<proteinExistence type="predicted"/>
<dbReference type="Proteomes" id="UP000278586">
    <property type="component" value="Segment"/>
</dbReference>
<evidence type="ECO:0000313" key="1">
    <source>
        <dbReference type="EMBL" id="AYD83905.1"/>
    </source>
</evidence>
<sequence>MTDVITAGILEGVPNQPKTPLHCIRVSDDEWETWKKVAEAEGTTLADFIRTSVNNRVKRIARKRAGDSDV</sequence>
<name>A0A386KEB4_9CAUD</name>
<protein>
    <submittedName>
        <fullName evidence="1">Helix-turn-helix DNA binding protein</fullName>
    </submittedName>
</protein>
<evidence type="ECO:0000313" key="2">
    <source>
        <dbReference type="Proteomes" id="UP000278586"/>
    </source>
</evidence>
<keyword evidence="2" id="KW-1185">Reference proteome</keyword>
<organism evidence="1 2">
    <name type="scientific">Gordonia phage Getalong</name>
    <dbReference type="NCBI Taxonomy" id="2315531"/>
    <lineage>
        <taxon>Viruses</taxon>
        <taxon>Duplodnaviria</taxon>
        <taxon>Heunggongvirae</taxon>
        <taxon>Uroviricota</taxon>
        <taxon>Caudoviricetes</taxon>
        <taxon>Langleyhallvirinae</taxon>
        <taxon>Getalongvirus</taxon>
        <taxon>Getalongvirus getalong</taxon>
    </lineage>
</organism>
<dbReference type="GeneID" id="55005279"/>
<dbReference type="RefSeq" id="YP_009814158.1">
    <property type="nucleotide sequence ID" value="NC_048083.1"/>
</dbReference>